<name>A0ABP1Q0H1_9HEXA</name>
<reference evidence="2 3" key="1">
    <citation type="submission" date="2024-08" db="EMBL/GenBank/DDBJ databases">
        <authorList>
            <person name="Cucini C."/>
            <person name="Frati F."/>
        </authorList>
    </citation>
    <scope>NUCLEOTIDE SEQUENCE [LARGE SCALE GENOMIC DNA]</scope>
</reference>
<proteinExistence type="predicted"/>
<accession>A0ABP1Q0H1</accession>
<feature type="region of interest" description="Disordered" evidence="1">
    <location>
        <begin position="56"/>
        <end position="122"/>
    </location>
</feature>
<dbReference type="Proteomes" id="UP001642540">
    <property type="component" value="Unassembled WGS sequence"/>
</dbReference>
<evidence type="ECO:0000313" key="3">
    <source>
        <dbReference type="Proteomes" id="UP001642540"/>
    </source>
</evidence>
<evidence type="ECO:0000256" key="1">
    <source>
        <dbReference type="SAM" id="MobiDB-lite"/>
    </source>
</evidence>
<keyword evidence="3" id="KW-1185">Reference proteome</keyword>
<sequence>MSTPMEGFPTRAPLGNGNGFGMNSNPGAYHHYPPQPQMQQYGNANAHWDYMRALPPPSNDFSSSSFEASTSSNAPGSTSHSWQYVPPQPLQNGYSHPQTPCNNNPNPFFNGGKSFQGSTPSSISSAASFADKTYLNSTSDTGTKTQGGCFSSKKCRIM</sequence>
<protein>
    <submittedName>
        <fullName evidence="2">Uncharacterized protein</fullName>
    </submittedName>
</protein>
<feature type="compositionally biased region" description="Low complexity" evidence="1">
    <location>
        <begin position="59"/>
        <end position="75"/>
    </location>
</feature>
<feature type="compositionally biased region" description="Low complexity" evidence="1">
    <location>
        <begin position="102"/>
        <end position="122"/>
    </location>
</feature>
<evidence type="ECO:0000313" key="2">
    <source>
        <dbReference type="EMBL" id="CAL8080860.1"/>
    </source>
</evidence>
<gene>
    <name evidence="2" type="ORF">ODALV1_LOCUS4759</name>
</gene>
<comment type="caution">
    <text evidence="2">The sequence shown here is derived from an EMBL/GenBank/DDBJ whole genome shotgun (WGS) entry which is preliminary data.</text>
</comment>
<organism evidence="2 3">
    <name type="scientific">Orchesella dallaii</name>
    <dbReference type="NCBI Taxonomy" id="48710"/>
    <lineage>
        <taxon>Eukaryota</taxon>
        <taxon>Metazoa</taxon>
        <taxon>Ecdysozoa</taxon>
        <taxon>Arthropoda</taxon>
        <taxon>Hexapoda</taxon>
        <taxon>Collembola</taxon>
        <taxon>Entomobryomorpha</taxon>
        <taxon>Entomobryoidea</taxon>
        <taxon>Orchesellidae</taxon>
        <taxon>Orchesellinae</taxon>
        <taxon>Orchesella</taxon>
    </lineage>
</organism>
<feature type="compositionally biased region" description="Polar residues" evidence="1">
    <location>
        <begin position="90"/>
        <end position="101"/>
    </location>
</feature>
<feature type="region of interest" description="Disordered" evidence="1">
    <location>
        <begin position="1"/>
        <end position="35"/>
    </location>
</feature>
<dbReference type="EMBL" id="CAXLJM020000014">
    <property type="protein sequence ID" value="CAL8080860.1"/>
    <property type="molecule type" value="Genomic_DNA"/>
</dbReference>